<feature type="chain" id="PRO_5043910432" evidence="1">
    <location>
        <begin position="18"/>
        <end position="198"/>
    </location>
</feature>
<dbReference type="Proteomes" id="UP001432322">
    <property type="component" value="Unassembled WGS sequence"/>
</dbReference>
<dbReference type="InterPro" id="IPR035161">
    <property type="entry name" value="DUF5332"/>
</dbReference>
<dbReference type="AlphaFoldDB" id="A0AAV5UT53"/>
<comment type="caution">
    <text evidence="2">The sequence shown here is derived from an EMBL/GenBank/DDBJ whole genome shotgun (WGS) entry which is preliminary data.</text>
</comment>
<reference evidence="2" key="1">
    <citation type="submission" date="2023-10" db="EMBL/GenBank/DDBJ databases">
        <title>Genome assembly of Pristionchus species.</title>
        <authorList>
            <person name="Yoshida K."/>
            <person name="Sommer R.J."/>
        </authorList>
    </citation>
    <scope>NUCLEOTIDE SEQUENCE</scope>
    <source>
        <strain evidence="2">RS5133</strain>
    </source>
</reference>
<dbReference type="Pfam" id="PF17266">
    <property type="entry name" value="DUF5332"/>
    <property type="match status" value="1"/>
</dbReference>
<gene>
    <name evidence="2" type="ORF">PFISCL1PPCAC_1185</name>
</gene>
<feature type="non-terminal residue" evidence="2">
    <location>
        <position position="1"/>
    </location>
</feature>
<dbReference type="PANTHER" id="PTHR38612">
    <property type="entry name" value="PROTEIN DCT-5-RELATED"/>
    <property type="match status" value="1"/>
</dbReference>
<protein>
    <submittedName>
        <fullName evidence="2">Uncharacterized protein</fullName>
    </submittedName>
</protein>
<proteinExistence type="predicted"/>
<accession>A0AAV5UT53</accession>
<keyword evidence="1" id="KW-0732">Signal</keyword>
<evidence type="ECO:0000313" key="2">
    <source>
        <dbReference type="EMBL" id="GMT09888.1"/>
    </source>
</evidence>
<sequence>QFILLCLLSFVVVSSKGLSKSCRELLSCAINRGCIKTSFLAAHFSMTKQITSQMYDDLATAIDYGCIFNTGCNDECNACNLCMSSKLQLTDVLSGESASGECDTLVNCATQCIARAGAESEKIVNCLLHGCAFHCFNGSCSKCSQFTTRVFNQACVTGDLRKAINFNGQCHDLFRNIVYAKFKSDFDAAGKQPQIGHL</sequence>
<keyword evidence="3" id="KW-1185">Reference proteome</keyword>
<organism evidence="2 3">
    <name type="scientific">Pristionchus fissidentatus</name>
    <dbReference type="NCBI Taxonomy" id="1538716"/>
    <lineage>
        <taxon>Eukaryota</taxon>
        <taxon>Metazoa</taxon>
        <taxon>Ecdysozoa</taxon>
        <taxon>Nematoda</taxon>
        <taxon>Chromadorea</taxon>
        <taxon>Rhabditida</taxon>
        <taxon>Rhabditina</taxon>
        <taxon>Diplogasteromorpha</taxon>
        <taxon>Diplogasteroidea</taxon>
        <taxon>Neodiplogasteridae</taxon>
        <taxon>Pristionchus</taxon>
    </lineage>
</organism>
<dbReference type="EMBL" id="BTSY01000001">
    <property type="protein sequence ID" value="GMT09888.1"/>
    <property type="molecule type" value="Genomic_DNA"/>
</dbReference>
<dbReference type="PANTHER" id="PTHR38612:SF1">
    <property type="entry name" value="PROTEIN CBG06620"/>
    <property type="match status" value="1"/>
</dbReference>
<evidence type="ECO:0000256" key="1">
    <source>
        <dbReference type="SAM" id="SignalP"/>
    </source>
</evidence>
<name>A0AAV5UT53_9BILA</name>
<feature type="signal peptide" evidence="1">
    <location>
        <begin position="1"/>
        <end position="17"/>
    </location>
</feature>
<evidence type="ECO:0000313" key="3">
    <source>
        <dbReference type="Proteomes" id="UP001432322"/>
    </source>
</evidence>